<evidence type="ECO:0000256" key="1">
    <source>
        <dbReference type="SAM" id="MobiDB-lite"/>
    </source>
</evidence>
<gene>
    <name evidence="2" type="ORF">R1sor_011438</name>
</gene>
<accession>A0ABD3I4U0</accession>
<comment type="caution">
    <text evidence="2">The sequence shown here is derived from an EMBL/GenBank/DDBJ whole genome shotgun (WGS) entry which is preliminary data.</text>
</comment>
<feature type="region of interest" description="Disordered" evidence="1">
    <location>
        <begin position="36"/>
        <end position="58"/>
    </location>
</feature>
<dbReference type="Proteomes" id="UP001633002">
    <property type="component" value="Unassembled WGS sequence"/>
</dbReference>
<evidence type="ECO:0000313" key="2">
    <source>
        <dbReference type="EMBL" id="KAL3697362.1"/>
    </source>
</evidence>
<dbReference type="AlphaFoldDB" id="A0ABD3I4U0"/>
<dbReference type="EMBL" id="JBJQOH010000002">
    <property type="protein sequence ID" value="KAL3697362.1"/>
    <property type="molecule type" value="Genomic_DNA"/>
</dbReference>
<protein>
    <submittedName>
        <fullName evidence="2">Uncharacterized protein</fullName>
    </submittedName>
</protein>
<organism evidence="2 3">
    <name type="scientific">Riccia sorocarpa</name>
    <dbReference type="NCBI Taxonomy" id="122646"/>
    <lineage>
        <taxon>Eukaryota</taxon>
        <taxon>Viridiplantae</taxon>
        <taxon>Streptophyta</taxon>
        <taxon>Embryophyta</taxon>
        <taxon>Marchantiophyta</taxon>
        <taxon>Marchantiopsida</taxon>
        <taxon>Marchantiidae</taxon>
        <taxon>Marchantiales</taxon>
        <taxon>Ricciaceae</taxon>
        <taxon>Riccia</taxon>
    </lineage>
</organism>
<sequence length="100" mass="10877">MAWDGTSELISDTQTRPSYKELELIVTEARKRIPWQAPPKIMGGSEPAPPPLPSSLSGALTEPQIEEMDVSAVRRALIALGLPSSVLSVVKQRLKDAQKN</sequence>
<proteinExistence type="predicted"/>
<evidence type="ECO:0000313" key="3">
    <source>
        <dbReference type="Proteomes" id="UP001633002"/>
    </source>
</evidence>
<keyword evidence="3" id="KW-1185">Reference proteome</keyword>
<name>A0ABD3I4U0_9MARC</name>
<reference evidence="2 3" key="1">
    <citation type="submission" date="2024-09" db="EMBL/GenBank/DDBJ databases">
        <title>Chromosome-scale assembly of Riccia sorocarpa.</title>
        <authorList>
            <person name="Paukszto L."/>
        </authorList>
    </citation>
    <scope>NUCLEOTIDE SEQUENCE [LARGE SCALE GENOMIC DNA]</scope>
    <source>
        <strain evidence="2">LP-2024</strain>
        <tissue evidence="2">Aerial parts of the thallus</tissue>
    </source>
</reference>